<accession>A0A0B1TAM4</accession>
<dbReference type="AlphaFoldDB" id="A0A0B1TAM4"/>
<reference evidence="6 7" key="1">
    <citation type="submission" date="2014-03" db="EMBL/GenBank/DDBJ databases">
        <title>Draft genome of the hookworm Oesophagostomum dentatum.</title>
        <authorList>
            <person name="Mitreva M."/>
        </authorList>
    </citation>
    <scope>NUCLEOTIDE SEQUENCE [LARGE SCALE GENOMIC DNA]</scope>
    <source>
        <strain evidence="6 7">OD-Hann</strain>
    </source>
</reference>
<gene>
    <name evidence="6" type="ORF">OESDEN_05756</name>
</gene>
<evidence type="ECO:0000313" key="7">
    <source>
        <dbReference type="Proteomes" id="UP000053660"/>
    </source>
</evidence>
<evidence type="ECO:0000256" key="4">
    <source>
        <dbReference type="ARBA" id="ARBA00022552"/>
    </source>
</evidence>
<dbReference type="GO" id="GO:0006364">
    <property type="term" value="P:rRNA processing"/>
    <property type="evidence" value="ECO:0007669"/>
    <property type="project" value="UniProtKB-KW"/>
</dbReference>
<dbReference type="OrthoDB" id="263560at2759"/>
<evidence type="ECO:0000313" key="6">
    <source>
        <dbReference type="EMBL" id="KHJ94314.1"/>
    </source>
</evidence>
<comment type="similarity">
    <text evidence="2">Belongs to the TSR2 family.</text>
</comment>
<sequence length="165" mass="18932">MASAAINPDEWRSIVNRVVNSWGGYQLGVDFNSGGPETLAKDEWLKDILAEYILVTRGLKAEDLEDWLNNILYTEFNLILEDESVYPTSLFLLEAFGTGLENFPFTLQANKHSQREPGDDDDEMELGDISESDDSERENLEEEPKRERQPRMVTDEEGWTTVLKR</sequence>
<evidence type="ECO:0000256" key="5">
    <source>
        <dbReference type="SAM" id="MobiDB-lite"/>
    </source>
</evidence>
<dbReference type="EMBL" id="KN550375">
    <property type="protein sequence ID" value="KHJ94314.1"/>
    <property type="molecule type" value="Genomic_DNA"/>
</dbReference>
<proteinExistence type="inferred from homology"/>
<name>A0A0B1TAM4_OESDE</name>
<dbReference type="InterPro" id="IPR019398">
    <property type="entry name" value="Pre-rRNA_process_TSR2"/>
</dbReference>
<feature type="compositionally biased region" description="Basic and acidic residues" evidence="5">
    <location>
        <begin position="142"/>
        <end position="154"/>
    </location>
</feature>
<evidence type="ECO:0000256" key="2">
    <source>
        <dbReference type="ARBA" id="ARBA00006524"/>
    </source>
</evidence>
<feature type="region of interest" description="Disordered" evidence="5">
    <location>
        <begin position="111"/>
        <end position="165"/>
    </location>
</feature>
<protein>
    <recommendedName>
        <fullName evidence="3">Pre-rRNA-processing protein TSR2 homolog</fullName>
    </recommendedName>
</protein>
<feature type="compositionally biased region" description="Acidic residues" evidence="5">
    <location>
        <begin position="118"/>
        <end position="141"/>
    </location>
</feature>
<keyword evidence="4" id="KW-0698">rRNA processing</keyword>
<organism evidence="6 7">
    <name type="scientific">Oesophagostomum dentatum</name>
    <name type="common">Nodular worm</name>
    <dbReference type="NCBI Taxonomy" id="61180"/>
    <lineage>
        <taxon>Eukaryota</taxon>
        <taxon>Metazoa</taxon>
        <taxon>Ecdysozoa</taxon>
        <taxon>Nematoda</taxon>
        <taxon>Chromadorea</taxon>
        <taxon>Rhabditida</taxon>
        <taxon>Rhabditina</taxon>
        <taxon>Rhabditomorpha</taxon>
        <taxon>Strongyloidea</taxon>
        <taxon>Strongylidae</taxon>
        <taxon>Oesophagostomum</taxon>
    </lineage>
</organism>
<dbReference type="Pfam" id="PF10273">
    <property type="entry name" value="WGG"/>
    <property type="match status" value="1"/>
</dbReference>
<evidence type="ECO:0000256" key="1">
    <source>
        <dbReference type="ARBA" id="ARBA00002210"/>
    </source>
</evidence>
<evidence type="ECO:0000256" key="3">
    <source>
        <dbReference type="ARBA" id="ARBA00017551"/>
    </source>
</evidence>
<keyword evidence="7" id="KW-1185">Reference proteome</keyword>
<dbReference type="PANTHER" id="PTHR21250">
    <property type="entry name" value="PRE-RRNA-PROCESSING PROTEIN TSR2 HOMOLOG"/>
    <property type="match status" value="1"/>
</dbReference>
<dbReference type="Proteomes" id="UP000053660">
    <property type="component" value="Unassembled WGS sequence"/>
</dbReference>
<comment type="function">
    <text evidence="1">May be involved in 20S pre-rRNA processing.</text>
</comment>